<feature type="domain" description="Hedgehog/Intein (Hint)" evidence="1">
    <location>
        <begin position="433"/>
        <end position="566"/>
    </location>
</feature>
<dbReference type="RefSeq" id="WP_244599980.1">
    <property type="nucleotide sequence ID" value="NZ_AP018907.1"/>
</dbReference>
<dbReference type="EMBL" id="AP018907">
    <property type="protein sequence ID" value="BBF93794.1"/>
    <property type="molecule type" value="Genomic_DNA"/>
</dbReference>
<protein>
    <recommendedName>
        <fullName evidence="1">Hedgehog/Intein (Hint) domain-containing protein</fullName>
    </recommendedName>
</protein>
<dbReference type="InterPro" id="IPR036844">
    <property type="entry name" value="Hint_dom_sf"/>
</dbReference>
<dbReference type="InterPro" id="IPR028992">
    <property type="entry name" value="Hedgehog/Intein_dom"/>
</dbReference>
<organism evidence="2 3">
    <name type="scientific">Blastochloris tepida</name>
    <dbReference type="NCBI Taxonomy" id="2233851"/>
    <lineage>
        <taxon>Bacteria</taxon>
        <taxon>Pseudomonadati</taxon>
        <taxon>Pseudomonadota</taxon>
        <taxon>Alphaproteobacteria</taxon>
        <taxon>Hyphomicrobiales</taxon>
        <taxon>Blastochloridaceae</taxon>
        <taxon>Blastochloris</taxon>
    </lineage>
</organism>
<proteinExistence type="predicted"/>
<accession>A0A348G2L1</accession>
<dbReference type="InterPro" id="IPR006141">
    <property type="entry name" value="Intein_N"/>
</dbReference>
<evidence type="ECO:0000259" key="1">
    <source>
        <dbReference type="Pfam" id="PF13403"/>
    </source>
</evidence>
<dbReference type="Proteomes" id="UP000266934">
    <property type="component" value="Chromosome"/>
</dbReference>
<name>A0A348G2L1_9HYPH</name>
<dbReference type="Pfam" id="PF13403">
    <property type="entry name" value="Hint_2"/>
    <property type="match status" value="1"/>
</dbReference>
<sequence>MSITVNLNNANGTGTTYSTAPTPMYLFPQATLSANVLDSNSIDTISVQIATHTSTMTLGLDPAAQTLAASKGITASYDANTGLLTLTGGDERTSDWQSILRGITFTDSSDTPVDPGSVTVTAKNTGHFGGTGTDAQTLHLDVAPVNLFSNTHTNADDFAGGGYGANSGTENWAGNWTESGEQTSTTGGWIQVSGGELRFGDDSNGGGSSTHSIARQVASSLADAVKANLSFDYNSNTSSSDEKITVEIYNGTKWTTLGAFGANGADGSFSADISAYISGGTSVRFSVPSSLDKGEFIYIDNVKVSYDVPSSSSLPTQALNWESNPHILFSSANGNAIWVSDANDANLTVTLHVGSGTLTLGSVDGLTVTGNGTGTVVLSGAIANINTALQGLDYLTTSQDTTVGDVDDVLTITTSDGHTGGTDTDTVNIDVYCFYPGTMIRTPDGEVAVETLTRGDRVLTADGRAMPVTWIGLQTISTRFADPLRVLPIRVKAGALGDNLPVRDLLLSPDHALLVGGSLIQAGALVNGTSIVRETGVPQVFTYYHVELDDHSLILAEGVPAETFVDNVDRLAFDNWSEHQALYPNGKAISELPYPRAKAHRQVPVGVRVMLAERARAIGAAMDAVA</sequence>
<reference evidence="2 3" key="1">
    <citation type="submission" date="2018-08" db="EMBL/GenBank/DDBJ databases">
        <title>Complete genome sequencing of Blastochloris tepida GI.</title>
        <authorList>
            <person name="Tsukatani Y."/>
            <person name="Mori H."/>
        </authorList>
    </citation>
    <scope>NUCLEOTIDE SEQUENCE [LARGE SCALE GENOMIC DNA]</scope>
    <source>
        <strain evidence="2 3">GI</strain>
    </source>
</reference>
<keyword evidence="3" id="KW-1185">Reference proteome</keyword>
<dbReference type="KEGG" id="blag:BLTE_24790"/>
<evidence type="ECO:0000313" key="3">
    <source>
        <dbReference type="Proteomes" id="UP000266934"/>
    </source>
</evidence>
<dbReference type="AlphaFoldDB" id="A0A348G2L1"/>
<dbReference type="Gene3D" id="2.170.16.10">
    <property type="entry name" value="Hedgehog/Intein (Hint) domain"/>
    <property type="match status" value="1"/>
</dbReference>
<dbReference type="SUPFAM" id="SSF51294">
    <property type="entry name" value="Hedgehog/intein (Hint) domain"/>
    <property type="match status" value="1"/>
</dbReference>
<gene>
    <name evidence="2" type="ORF">BLTE_24790</name>
</gene>
<evidence type="ECO:0000313" key="2">
    <source>
        <dbReference type="EMBL" id="BBF93794.1"/>
    </source>
</evidence>
<dbReference type="GO" id="GO:0016539">
    <property type="term" value="P:intein-mediated protein splicing"/>
    <property type="evidence" value="ECO:0007669"/>
    <property type="project" value="InterPro"/>
</dbReference>
<dbReference type="PROSITE" id="PS50817">
    <property type="entry name" value="INTEIN_N_TER"/>
    <property type="match status" value="1"/>
</dbReference>